<feature type="compositionally biased region" description="Polar residues" evidence="1">
    <location>
        <begin position="226"/>
        <end position="238"/>
    </location>
</feature>
<gene>
    <name evidence="2" type="ORF">ACFOUO_13605</name>
</gene>
<dbReference type="EMBL" id="JBHSAP010000018">
    <property type="protein sequence ID" value="MFC4077834.1"/>
    <property type="molecule type" value="Genomic_DNA"/>
</dbReference>
<feature type="compositionally biased region" description="Basic and acidic residues" evidence="1">
    <location>
        <begin position="215"/>
        <end position="225"/>
    </location>
</feature>
<proteinExistence type="predicted"/>
<feature type="compositionally biased region" description="Basic and acidic residues" evidence="1">
    <location>
        <begin position="275"/>
        <end position="288"/>
    </location>
</feature>
<feature type="compositionally biased region" description="Basic and acidic residues" evidence="1">
    <location>
        <begin position="33"/>
        <end position="48"/>
    </location>
</feature>
<feature type="compositionally biased region" description="Basic and acidic residues" evidence="1">
    <location>
        <begin position="158"/>
        <end position="168"/>
    </location>
</feature>
<dbReference type="Proteomes" id="UP001595843">
    <property type="component" value="Unassembled WGS sequence"/>
</dbReference>
<evidence type="ECO:0000256" key="1">
    <source>
        <dbReference type="SAM" id="MobiDB-lite"/>
    </source>
</evidence>
<sequence length="481" mass="53509">MKRRKTRSKRAIWFDDLDADFFDELYTLDEDNEPVRLDDPSDRSKTIEESPAWLNSQATRQGDQRLNHRHTGSSLTQAGTPLPDHSDSPKPLDRVHTPTDSRMLQPKKKKGSEAPRENRKSAPRQAGSNQAAPADPPSPKHDPIETNTTEIDDQVSYPKHEESTHHPIDSNQTDSSNTPSRDHGESESLIFNGAPPADVPDARLQLAATSHHLTTPKEDRKDTRHQNSSNHTDSSEIPSHSKKSTATSDEKTSTAPSDDPVPTKNQPPQPPNPIETKENSDPPHEVIDYKPQLASMVDPPDDFVLSPDGDEESSREEWDHDLPEKKPDPCAPTPPIKKTRAIRCFPFCCTSQFQVDLSNSRFGGIQVRNGRLQDAFGNDVFSSIKKGNVVIRPVVGTDTNVIQGHLPVFFHFGSPCECVFFHVPFQCFVPVSPHATISAVRVKSTRLHTHLVDTDFGFTRGSIQLLILIGIEVCAVTPFDR</sequence>
<dbReference type="RefSeq" id="WP_380705670.1">
    <property type="nucleotide sequence ID" value="NZ_JBHSAP010000018.1"/>
</dbReference>
<feature type="compositionally biased region" description="Basic and acidic residues" evidence="1">
    <location>
        <begin position="84"/>
        <end position="99"/>
    </location>
</feature>
<evidence type="ECO:0000313" key="2">
    <source>
        <dbReference type="EMBL" id="MFC4077834.1"/>
    </source>
</evidence>
<name>A0ABV8JPC1_9BACL</name>
<evidence type="ECO:0000313" key="3">
    <source>
        <dbReference type="Proteomes" id="UP001595843"/>
    </source>
</evidence>
<protein>
    <submittedName>
        <fullName evidence="2">Uncharacterized protein</fullName>
    </submittedName>
</protein>
<feature type="region of interest" description="Disordered" evidence="1">
    <location>
        <begin position="28"/>
        <end position="334"/>
    </location>
</feature>
<accession>A0ABV8JPC1</accession>
<reference evidence="3" key="1">
    <citation type="journal article" date="2019" name="Int. J. Syst. Evol. Microbiol.">
        <title>The Global Catalogue of Microorganisms (GCM) 10K type strain sequencing project: providing services to taxonomists for standard genome sequencing and annotation.</title>
        <authorList>
            <consortium name="The Broad Institute Genomics Platform"/>
            <consortium name="The Broad Institute Genome Sequencing Center for Infectious Disease"/>
            <person name="Wu L."/>
            <person name="Ma J."/>
        </authorList>
    </citation>
    <scope>NUCLEOTIDE SEQUENCE [LARGE SCALE GENOMIC DNA]</scope>
    <source>
        <strain evidence="3">IBRC-M 10813</strain>
    </source>
</reference>
<feature type="compositionally biased region" description="Polar residues" evidence="1">
    <location>
        <begin position="169"/>
        <end position="179"/>
    </location>
</feature>
<keyword evidence="3" id="KW-1185">Reference proteome</keyword>
<comment type="caution">
    <text evidence="2">The sequence shown here is derived from an EMBL/GenBank/DDBJ whole genome shotgun (WGS) entry which is preliminary data.</text>
</comment>
<feature type="compositionally biased region" description="Basic and acidic residues" evidence="1">
    <location>
        <begin position="111"/>
        <end position="120"/>
    </location>
</feature>
<organism evidence="2 3">
    <name type="scientific">Salinithrix halophila</name>
    <dbReference type="NCBI Taxonomy" id="1485204"/>
    <lineage>
        <taxon>Bacteria</taxon>
        <taxon>Bacillati</taxon>
        <taxon>Bacillota</taxon>
        <taxon>Bacilli</taxon>
        <taxon>Bacillales</taxon>
        <taxon>Thermoactinomycetaceae</taxon>
        <taxon>Salinithrix</taxon>
    </lineage>
</organism>
<feature type="compositionally biased region" description="Basic and acidic residues" evidence="1">
    <location>
        <begin position="315"/>
        <end position="328"/>
    </location>
</feature>